<reference evidence="1" key="1">
    <citation type="submission" date="2006-10" db="EMBL/GenBank/DDBJ databases">
        <authorList>
            <person name="Amadeo P."/>
            <person name="Zhao Q."/>
            <person name="Wortman J."/>
            <person name="Fraser-Liggett C."/>
            <person name="Carlton J."/>
        </authorList>
    </citation>
    <scope>NUCLEOTIDE SEQUENCE</scope>
    <source>
        <strain evidence="1">G3</strain>
    </source>
</reference>
<dbReference type="Proteomes" id="UP000001542">
    <property type="component" value="Unassembled WGS sequence"/>
</dbReference>
<dbReference type="KEGG" id="tva:4748594"/>
<protein>
    <submittedName>
        <fullName evidence="1">Uncharacterized protein</fullName>
    </submittedName>
</protein>
<dbReference type="VEuPathDB" id="TrichDB:TVAGG3_0699510"/>
<organism evidence="1 2">
    <name type="scientific">Trichomonas vaginalis (strain ATCC PRA-98 / G3)</name>
    <dbReference type="NCBI Taxonomy" id="412133"/>
    <lineage>
        <taxon>Eukaryota</taxon>
        <taxon>Metamonada</taxon>
        <taxon>Parabasalia</taxon>
        <taxon>Trichomonadida</taxon>
        <taxon>Trichomonadidae</taxon>
        <taxon>Trichomonas</taxon>
    </lineage>
</organism>
<evidence type="ECO:0000313" key="2">
    <source>
        <dbReference type="Proteomes" id="UP000001542"/>
    </source>
</evidence>
<sequence length="47" mass="5468">MGKIPDPAAEKVWLEKFKKSVIHLDQWQLWGTNNNKPPLNPETIINQ</sequence>
<dbReference type="SMR" id="A2FW11"/>
<dbReference type="RefSeq" id="XP_001303832.1">
    <property type="nucleotide sequence ID" value="XM_001303831.1"/>
</dbReference>
<reference evidence="1" key="2">
    <citation type="journal article" date="2007" name="Science">
        <title>Draft genome sequence of the sexually transmitted pathogen Trichomonas vaginalis.</title>
        <authorList>
            <person name="Carlton J.M."/>
            <person name="Hirt R.P."/>
            <person name="Silva J.C."/>
            <person name="Delcher A.L."/>
            <person name="Schatz M."/>
            <person name="Zhao Q."/>
            <person name="Wortman J.R."/>
            <person name="Bidwell S.L."/>
            <person name="Alsmark U.C.M."/>
            <person name="Besteiro S."/>
            <person name="Sicheritz-Ponten T."/>
            <person name="Noel C.J."/>
            <person name="Dacks J.B."/>
            <person name="Foster P.G."/>
            <person name="Simillion C."/>
            <person name="Van de Peer Y."/>
            <person name="Miranda-Saavedra D."/>
            <person name="Barton G.J."/>
            <person name="Westrop G.D."/>
            <person name="Mueller S."/>
            <person name="Dessi D."/>
            <person name="Fiori P.L."/>
            <person name="Ren Q."/>
            <person name="Paulsen I."/>
            <person name="Zhang H."/>
            <person name="Bastida-Corcuera F.D."/>
            <person name="Simoes-Barbosa A."/>
            <person name="Brown M.T."/>
            <person name="Hayes R.D."/>
            <person name="Mukherjee M."/>
            <person name="Okumura C.Y."/>
            <person name="Schneider R."/>
            <person name="Smith A.J."/>
            <person name="Vanacova S."/>
            <person name="Villalvazo M."/>
            <person name="Haas B.J."/>
            <person name="Pertea M."/>
            <person name="Feldblyum T.V."/>
            <person name="Utterback T.R."/>
            <person name="Shu C.L."/>
            <person name="Osoegawa K."/>
            <person name="de Jong P.J."/>
            <person name="Hrdy I."/>
            <person name="Horvathova L."/>
            <person name="Zubacova Z."/>
            <person name="Dolezal P."/>
            <person name="Malik S.B."/>
            <person name="Logsdon J.M. Jr."/>
            <person name="Henze K."/>
            <person name="Gupta A."/>
            <person name="Wang C.C."/>
            <person name="Dunne R.L."/>
            <person name="Upcroft J.A."/>
            <person name="Upcroft P."/>
            <person name="White O."/>
            <person name="Salzberg S.L."/>
            <person name="Tang P."/>
            <person name="Chiu C.-H."/>
            <person name="Lee Y.-S."/>
            <person name="Embley T.M."/>
            <person name="Coombs G.H."/>
            <person name="Mottram J.C."/>
            <person name="Tachezy J."/>
            <person name="Fraser-Liggett C.M."/>
            <person name="Johnson P.J."/>
        </authorList>
    </citation>
    <scope>NUCLEOTIDE SEQUENCE [LARGE SCALE GENOMIC DNA]</scope>
    <source>
        <strain evidence="1">G3</strain>
    </source>
</reference>
<dbReference type="InParanoid" id="A2FW11"/>
<name>A2FW11_TRIV3</name>
<keyword evidence="2" id="KW-1185">Reference proteome</keyword>
<evidence type="ECO:0000313" key="1">
    <source>
        <dbReference type="EMBL" id="EAX90902.1"/>
    </source>
</evidence>
<gene>
    <name evidence="1" type="ORF">TVAG_228030</name>
</gene>
<accession>A2FW11</accession>
<proteinExistence type="predicted"/>
<dbReference type="AlphaFoldDB" id="A2FW11"/>
<dbReference type="VEuPathDB" id="TrichDB:TVAG_228030"/>
<dbReference type="EMBL" id="DS114074">
    <property type="protein sequence ID" value="EAX90902.1"/>
    <property type="molecule type" value="Genomic_DNA"/>
</dbReference>